<accession>A0A1Z8B7W6</accession>
<protein>
    <submittedName>
        <fullName evidence="3">Uncharacterized protein</fullName>
    </submittedName>
</protein>
<dbReference type="PANTHER" id="PTHR12526:SF634">
    <property type="entry name" value="BLL3361 PROTEIN"/>
    <property type="match status" value="1"/>
</dbReference>
<dbReference type="PANTHER" id="PTHR12526">
    <property type="entry name" value="GLYCOSYLTRANSFERASE"/>
    <property type="match status" value="1"/>
</dbReference>
<evidence type="ECO:0000259" key="1">
    <source>
        <dbReference type="Pfam" id="PF00534"/>
    </source>
</evidence>
<dbReference type="Pfam" id="PF00534">
    <property type="entry name" value="Glycos_transf_1"/>
    <property type="match status" value="1"/>
</dbReference>
<dbReference type="Gene3D" id="3.40.50.2000">
    <property type="entry name" value="Glycogen Phosphorylase B"/>
    <property type="match status" value="2"/>
</dbReference>
<dbReference type="GO" id="GO:0016757">
    <property type="term" value="F:glycosyltransferase activity"/>
    <property type="evidence" value="ECO:0007669"/>
    <property type="project" value="InterPro"/>
</dbReference>
<organism evidence="3 4">
    <name type="scientific">Nonlabens dokdonensis</name>
    <dbReference type="NCBI Taxonomy" id="328515"/>
    <lineage>
        <taxon>Bacteria</taxon>
        <taxon>Pseudomonadati</taxon>
        <taxon>Bacteroidota</taxon>
        <taxon>Flavobacteriia</taxon>
        <taxon>Flavobacteriales</taxon>
        <taxon>Flavobacteriaceae</taxon>
        <taxon>Nonlabens</taxon>
    </lineage>
</organism>
<dbReference type="EMBL" id="MAAX01000059">
    <property type="protein sequence ID" value="OUS18681.1"/>
    <property type="molecule type" value="Genomic_DNA"/>
</dbReference>
<evidence type="ECO:0000259" key="2">
    <source>
        <dbReference type="Pfam" id="PF13477"/>
    </source>
</evidence>
<comment type="caution">
    <text evidence="3">The sequence shown here is derived from an EMBL/GenBank/DDBJ whole genome shotgun (WGS) entry which is preliminary data.</text>
</comment>
<proteinExistence type="predicted"/>
<dbReference type="RefSeq" id="WP_303685986.1">
    <property type="nucleotide sequence ID" value="NZ_CAJXYO010000036.1"/>
</dbReference>
<reference evidence="4" key="1">
    <citation type="journal article" date="2017" name="Proc. Natl. Acad. Sci. U.S.A.">
        <title>Simulation of Deepwater Horizon oil plume reveals substrate specialization within a complex community of hydrocarbon-degraders.</title>
        <authorList>
            <person name="Hu P."/>
            <person name="Dubinsky E.A."/>
            <person name="Probst A.J."/>
            <person name="Wang J."/>
            <person name="Sieber C.M.K."/>
            <person name="Tom L.M."/>
            <person name="Gardinali P."/>
            <person name="Banfield J.F."/>
            <person name="Atlas R.M."/>
            <person name="Andersen G.L."/>
        </authorList>
    </citation>
    <scope>NUCLEOTIDE SEQUENCE [LARGE SCALE GENOMIC DNA]</scope>
</reference>
<dbReference type="Proteomes" id="UP000196102">
    <property type="component" value="Unassembled WGS sequence"/>
</dbReference>
<feature type="domain" description="Glycosyltransferase subfamily 4-like N-terminal" evidence="2">
    <location>
        <begin position="84"/>
        <end position="136"/>
    </location>
</feature>
<evidence type="ECO:0000313" key="4">
    <source>
        <dbReference type="Proteomes" id="UP000196102"/>
    </source>
</evidence>
<dbReference type="Pfam" id="PF13477">
    <property type="entry name" value="Glyco_trans_4_2"/>
    <property type="match status" value="1"/>
</dbReference>
<gene>
    <name evidence="3" type="ORF">A9Q93_03430</name>
</gene>
<dbReference type="InterPro" id="IPR001296">
    <property type="entry name" value="Glyco_trans_1"/>
</dbReference>
<sequence>MKILFVSMNNHHFKRWAEQVASDGMDLYWFDVLDQGTAASLSFMHQITGWKKGFLKKRGRTLVKSKFPKLYHQLVKRYDVSVASAFEKALQDIQPDIVHCFEMKLSGLKILPVMQKNSLPLIYSSWGTDLYDLDVLEIRKEQASTFLTRVDYLITDCHRDAGIAKDLGFQNIHLGVFPGNGGLEISDKHRMLVDQRDYILIKGYESAIGKALSIIKALELVPQELLEPFKIFIYSADEAVIAYMLQSKTLTKLAYKIVPRAENVPNKELLAYMGRAAIHIANSNSDGMPNALLEAMSMGAFPIQSNPGNVTEEVITHGKNGFLIEEVNDHEKIAQLITESLGNTSLRMAAQEYNIDFIAKNYNRTTLRSQIIELYRQVKRV</sequence>
<evidence type="ECO:0000313" key="3">
    <source>
        <dbReference type="EMBL" id="OUS18681.1"/>
    </source>
</evidence>
<name>A0A1Z8B7W6_9FLAO</name>
<dbReference type="InterPro" id="IPR028098">
    <property type="entry name" value="Glyco_trans_4-like_N"/>
</dbReference>
<feature type="domain" description="Glycosyl transferase family 1" evidence="1">
    <location>
        <begin position="262"/>
        <end position="354"/>
    </location>
</feature>
<dbReference type="SUPFAM" id="SSF53756">
    <property type="entry name" value="UDP-Glycosyltransferase/glycogen phosphorylase"/>
    <property type="match status" value="1"/>
</dbReference>
<dbReference type="AlphaFoldDB" id="A0A1Z8B7W6"/>